<evidence type="ECO:0000313" key="2">
    <source>
        <dbReference type="Proteomes" id="UP000642070"/>
    </source>
</evidence>
<dbReference type="InterPro" id="IPR015315">
    <property type="entry name" value="DUF1963"/>
</dbReference>
<reference evidence="1" key="1">
    <citation type="journal article" date="2014" name="Int. J. Syst. Evol. Microbiol.">
        <title>Complete genome sequence of Corynebacterium casei LMG S-19264T (=DSM 44701T), isolated from a smear-ripened cheese.</title>
        <authorList>
            <consortium name="US DOE Joint Genome Institute (JGI-PGF)"/>
            <person name="Walter F."/>
            <person name="Albersmeier A."/>
            <person name="Kalinowski J."/>
            <person name="Ruckert C."/>
        </authorList>
    </citation>
    <scope>NUCLEOTIDE SEQUENCE</scope>
    <source>
        <strain evidence="1">JCM 19831</strain>
    </source>
</reference>
<dbReference type="Pfam" id="PF09234">
    <property type="entry name" value="DUF1963"/>
    <property type="match status" value="1"/>
</dbReference>
<keyword evidence="2" id="KW-1185">Reference proteome</keyword>
<protein>
    <recommendedName>
        <fullName evidence="3">DUF1963 domain-containing protein</fullName>
    </recommendedName>
</protein>
<sequence length="292" mass="32142">MRLAWRKDVAVTGRRGELEQLARRWLAPGIADRFMALLRPAIRLCASGPDDQRVGQLGGEPALPDGMPWPTWADDEPLSLVLAIGFDRLVGYEVDIDLPLAGSLLFFRPGPESARDPDPGARLIYVPPGTAVSRRRPPSGTYVYPLKRLAARTVLTWPHGCEPVLMAQFGSFAQADQLVWGQQCDGQSFQDALWRHRVVVDRGEPDHQIGGYACTVQNSIVYQAAGAALGHYNYQGAAFAAEAAMWTALLQVSEDTDVDMGWGDGALLYWAVRTTDLSARNFSRAYYETQGH</sequence>
<dbReference type="AlphaFoldDB" id="A0A917X5W3"/>
<dbReference type="PANTHER" id="PTHR36436">
    <property type="entry name" value="SLL5081 PROTEIN"/>
    <property type="match status" value="1"/>
</dbReference>
<organism evidence="1 2">
    <name type="scientific">Dactylosporangium sucinum</name>
    <dbReference type="NCBI Taxonomy" id="1424081"/>
    <lineage>
        <taxon>Bacteria</taxon>
        <taxon>Bacillati</taxon>
        <taxon>Actinomycetota</taxon>
        <taxon>Actinomycetes</taxon>
        <taxon>Micromonosporales</taxon>
        <taxon>Micromonosporaceae</taxon>
        <taxon>Dactylosporangium</taxon>
    </lineage>
</organism>
<dbReference type="InterPro" id="IPR035948">
    <property type="entry name" value="YwqG-like_sf"/>
</dbReference>
<gene>
    <name evidence="1" type="ORF">GCM10007977_083920</name>
</gene>
<dbReference type="SUPFAM" id="SSF103032">
    <property type="entry name" value="Hypothetical protein YwqG"/>
    <property type="match status" value="1"/>
</dbReference>
<dbReference type="Proteomes" id="UP000642070">
    <property type="component" value="Unassembled WGS sequence"/>
</dbReference>
<comment type="caution">
    <text evidence="1">The sequence shown here is derived from an EMBL/GenBank/DDBJ whole genome shotgun (WGS) entry which is preliminary data.</text>
</comment>
<evidence type="ECO:0008006" key="3">
    <source>
        <dbReference type="Google" id="ProtNLM"/>
    </source>
</evidence>
<evidence type="ECO:0000313" key="1">
    <source>
        <dbReference type="EMBL" id="GGM69400.1"/>
    </source>
</evidence>
<proteinExistence type="predicted"/>
<dbReference type="Gene3D" id="2.30.320.10">
    <property type="entry name" value="YwqG-like"/>
    <property type="match status" value="1"/>
</dbReference>
<dbReference type="PANTHER" id="PTHR36436:SF6">
    <property type="entry name" value="SLL5081 PROTEIN"/>
    <property type="match status" value="1"/>
</dbReference>
<reference evidence="1" key="2">
    <citation type="submission" date="2020-09" db="EMBL/GenBank/DDBJ databases">
        <authorList>
            <person name="Sun Q."/>
            <person name="Ohkuma M."/>
        </authorList>
    </citation>
    <scope>NUCLEOTIDE SEQUENCE</scope>
    <source>
        <strain evidence="1">JCM 19831</strain>
    </source>
</reference>
<name>A0A917X5W3_9ACTN</name>
<accession>A0A917X5W3</accession>
<dbReference type="EMBL" id="BMPI01000059">
    <property type="protein sequence ID" value="GGM69400.1"/>
    <property type="molecule type" value="Genomic_DNA"/>
</dbReference>